<evidence type="ECO:0000313" key="3">
    <source>
        <dbReference type="Proteomes" id="UP000235371"/>
    </source>
</evidence>
<dbReference type="Gene3D" id="3.30.710.10">
    <property type="entry name" value="Potassium Channel Kv1.1, Chain A"/>
    <property type="match status" value="1"/>
</dbReference>
<reference evidence="2 3" key="1">
    <citation type="submission" date="2016-04" db="EMBL/GenBank/DDBJ databases">
        <title>A degradative enzymes factory behind the ericoid mycorrhizal symbiosis.</title>
        <authorList>
            <consortium name="DOE Joint Genome Institute"/>
            <person name="Martino E."/>
            <person name="Morin E."/>
            <person name="Grelet G."/>
            <person name="Kuo A."/>
            <person name="Kohler A."/>
            <person name="Daghino S."/>
            <person name="Barry K."/>
            <person name="Choi C."/>
            <person name="Cichocki N."/>
            <person name="Clum A."/>
            <person name="Copeland A."/>
            <person name="Hainaut M."/>
            <person name="Haridas S."/>
            <person name="Labutti K."/>
            <person name="Lindquist E."/>
            <person name="Lipzen A."/>
            <person name="Khouja H.-R."/>
            <person name="Murat C."/>
            <person name="Ohm R."/>
            <person name="Olson A."/>
            <person name="Spatafora J."/>
            <person name="Veneault-Fourrey C."/>
            <person name="Henrissat B."/>
            <person name="Grigoriev I."/>
            <person name="Martin F."/>
            <person name="Perotto S."/>
        </authorList>
    </citation>
    <scope>NUCLEOTIDE SEQUENCE [LARGE SCALE GENOMIC DNA]</scope>
    <source>
        <strain evidence="2 3">E</strain>
    </source>
</reference>
<protein>
    <recommendedName>
        <fullName evidence="1">BTB domain-containing protein</fullName>
    </recommendedName>
</protein>
<evidence type="ECO:0000313" key="2">
    <source>
        <dbReference type="EMBL" id="PMD64785.1"/>
    </source>
</evidence>
<dbReference type="PANTHER" id="PTHR47843">
    <property type="entry name" value="BTB DOMAIN-CONTAINING PROTEIN-RELATED"/>
    <property type="match status" value="1"/>
</dbReference>
<dbReference type="STRING" id="1095630.A0A2J6TP43"/>
<dbReference type="AlphaFoldDB" id="A0A2J6TP43"/>
<dbReference type="InterPro" id="IPR011333">
    <property type="entry name" value="SKP1/BTB/POZ_sf"/>
</dbReference>
<dbReference type="OrthoDB" id="194443at2759"/>
<dbReference type="InterPro" id="IPR000210">
    <property type="entry name" value="BTB/POZ_dom"/>
</dbReference>
<sequence>MADQFSSNPRFVWEGPEFKEPVELVAFVVGKDGVEETIPVHKEHACYYSPVLKAAFTSSFVEGQTQTYRVEDTDPDIFRLLIQWFYKQTFKHSTANSAESIIEEQSIVEVSEAEFPSAEIDSMYLNMVKLWILAERLIIPRLQNFIMDSLVEMSEESWSTLWMATAYESTSSDSPLRRFAVDVLLYQVPAYGKKQCQNHFPRELLVDLACGATLSSKSGSRYVHTRLTRDYMVPEGSS</sequence>
<name>A0A2J6TP43_9HELO</name>
<feature type="domain" description="BTB" evidence="1">
    <location>
        <begin position="23"/>
        <end position="94"/>
    </location>
</feature>
<proteinExistence type="predicted"/>
<evidence type="ECO:0000259" key="1">
    <source>
        <dbReference type="PROSITE" id="PS50097"/>
    </source>
</evidence>
<dbReference type="EMBL" id="KZ613747">
    <property type="protein sequence ID" value="PMD64785.1"/>
    <property type="molecule type" value="Genomic_DNA"/>
</dbReference>
<accession>A0A2J6TP43</accession>
<keyword evidence="3" id="KW-1185">Reference proteome</keyword>
<dbReference type="Proteomes" id="UP000235371">
    <property type="component" value="Unassembled WGS sequence"/>
</dbReference>
<dbReference type="CDD" id="cd18186">
    <property type="entry name" value="BTB_POZ_ZBTB_KLHL-like"/>
    <property type="match status" value="1"/>
</dbReference>
<dbReference type="InParanoid" id="A0A2J6TP43"/>
<dbReference type="Pfam" id="PF00651">
    <property type="entry name" value="BTB"/>
    <property type="match status" value="1"/>
</dbReference>
<dbReference type="PANTHER" id="PTHR47843:SF2">
    <property type="entry name" value="BTB DOMAIN-CONTAINING PROTEIN"/>
    <property type="match status" value="1"/>
</dbReference>
<organism evidence="2 3">
    <name type="scientific">Hyaloscypha bicolor E</name>
    <dbReference type="NCBI Taxonomy" id="1095630"/>
    <lineage>
        <taxon>Eukaryota</taxon>
        <taxon>Fungi</taxon>
        <taxon>Dikarya</taxon>
        <taxon>Ascomycota</taxon>
        <taxon>Pezizomycotina</taxon>
        <taxon>Leotiomycetes</taxon>
        <taxon>Helotiales</taxon>
        <taxon>Hyaloscyphaceae</taxon>
        <taxon>Hyaloscypha</taxon>
        <taxon>Hyaloscypha bicolor</taxon>
    </lineage>
</organism>
<gene>
    <name evidence="2" type="ORF">K444DRAFT_625422</name>
</gene>
<dbReference type="PROSITE" id="PS50097">
    <property type="entry name" value="BTB"/>
    <property type="match status" value="1"/>
</dbReference>
<dbReference type="SUPFAM" id="SSF54695">
    <property type="entry name" value="POZ domain"/>
    <property type="match status" value="1"/>
</dbReference>
<dbReference type="RefSeq" id="XP_024741689.1">
    <property type="nucleotide sequence ID" value="XM_024882525.1"/>
</dbReference>
<dbReference type="GeneID" id="36590602"/>